<dbReference type="GeneID" id="54405147"/>
<dbReference type="InterPro" id="IPR050091">
    <property type="entry name" value="PKS_NRPS_Biosynth_Enz"/>
</dbReference>
<dbReference type="GO" id="GO:0004315">
    <property type="term" value="F:3-oxoacyl-[acyl-carrier-protein] synthase activity"/>
    <property type="evidence" value="ECO:0007669"/>
    <property type="project" value="InterPro"/>
</dbReference>
<dbReference type="InterPro" id="IPR014043">
    <property type="entry name" value="Acyl_transferase_dom"/>
</dbReference>
<dbReference type="Pfam" id="PF22621">
    <property type="entry name" value="CurL-like_PKS_C"/>
    <property type="match status" value="1"/>
</dbReference>
<dbReference type="InterPro" id="IPR014031">
    <property type="entry name" value="Ketoacyl_synth_C"/>
</dbReference>
<evidence type="ECO:0000256" key="1">
    <source>
        <dbReference type="ARBA" id="ARBA00022450"/>
    </source>
</evidence>
<dbReference type="Pfam" id="PF02801">
    <property type="entry name" value="Ketoacyl-synt_C"/>
    <property type="match status" value="1"/>
</dbReference>
<sequence>MANPCTTTFCSDQPHDGCKKHQFPTTYIKSEVGETMPGPTQPTCVASKMAIIGYSGRYPSAQSNEEFWSILVDGRDVATKVPKARWDINTHVDPSGERKNTSAVPFGCWLKDPGLFDAPFFNMSPREAPYVDPAQRLSLTTAYEALECAGLVPGSTPSTQRDRIGVFYGTASNDYGEANSSQHIEPYSIPGACRAFIPGRQSYFFKFSGPSYSVDTACASSLSTIHLACNALRLKDIDTAVVGGTNIITNPDVTVGLDRGHFLSRTGNCKTFDEDADGYCRGEGVVTFVIKRYEDAVADNDPIIALILASATNHSAEAESMTRPHVATQCANIEKVLLRANVDPDSVRYVEMHGTGTQIGDAREMETVLTTFARGTREIPRADPLYLGSAKANIGHGESVSGSIALAKVLMMLEKETIVPHIGIKTKMNRKIPGDLEQRNVHIPKSSVAWPQSIENPRRAVVNNFSAAGGNSTILIEDAPPRNPSTQRDPRTSFVVAVSAKSSTGLAANIRSLVEYMKKENPDLASLSYTSTARRMHHSFRVAVCGSSISDVCEQLERRLIPDGVTKSIDAVKSAPDIAFAFTGQGSQYFGMGRDLLNFQSFAQDMHRLDTLCQKLGFPAVLPFIQADSNAMFEPSPVVVQLALTCLQIAMARLWQSWGVQPTAVVGHSLGEYAALCVAGVLSESDVVWLVGKRALLLQDKCTPNTHSMIAVDAAWENISMLDLDAFRVEIACKNSPNQIVLSGANADVATVQDILSEAHISCTRLDVPLAFHSAQVAPILDELMVIAGSVEYKAPRIPVLSPLLGEVVVEAGVFGPAYLARHCRETVNFTGAIRANHTLTDSTAWVEIGPHPVLSGFLHSTLASAVTVAALHRHEDAWSSTGKALATLYTSGVDVQWAAYQSDFIGHASVLRLPSYSWDLKEYWIPYENDWRLHKGGLCVTPNAAAPSSTPEKLPNNAPRDEGKSKKRPRPTQAHQHHVKKQRMSLPSTSASPNPTRITIQLDMKTMKLEVDIDTGRAALKPRRPRRTPDRKALSPATPQPEPTLHNSTSRDRSWSHALNIMSEASGVPTCALTDAVVLADVGFDSLLAMTCSERFRKECGVECPTSVFFEYPTVGGLKAFWVEGRAEKYADCPNDSDSTAVVSDRDGYFSDRGSESSGLSSSDFHSDCD</sequence>
<dbReference type="PROSITE" id="PS50075">
    <property type="entry name" value="CARRIER"/>
    <property type="match status" value="1"/>
</dbReference>
<dbReference type="Gene3D" id="3.40.47.10">
    <property type="match status" value="1"/>
</dbReference>
<keyword evidence="2" id="KW-0597">Phosphoprotein</keyword>
<gene>
    <name evidence="7" type="ORF">P153DRAFT_308720</name>
</gene>
<dbReference type="CDD" id="cd00833">
    <property type="entry name" value="PKS"/>
    <property type="match status" value="1"/>
</dbReference>
<keyword evidence="1" id="KW-0596">Phosphopantetheine</keyword>
<dbReference type="SUPFAM" id="SSF47336">
    <property type="entry name" value="ACP-like"/>
    <property type="match status" value="1"/>
</dbReference>
<dbReference type="InterPro" id="IPR020841">
    <property type="entry name" value="PKS_Beta-ketoAc_synthase_dom"/>
</dbReference>
<dbReference type="Proteomes" id="UP000799771">
    <property type="component" value="Unassembled WGS sequence"/>
</dbReference>
<dbReference type="GO" id="GO:0004312">
    <property type="term" value="F:fatty acid synthase activity"/>
    <property type="evidence" value="ECO:0007669"/>
    <property type="project" value="TreeGrafter"/>
</dbReference>
<feature type="domain" description="Ketosynthase family 3 (KS3)" evidence="6">
    <location>
        <begin position="46"/>
        <end position="478"/>
    </location>
</feature>
<proteinExistence type="predicted"/>
<dbReference type="Gene3D" id="3.30.70.3290">
    <property type="match status" value="1"/>
</dbReference>
<feature type="domain" description="Carrier" evidence="5">
    <location>
        <begin position="1050"/>
        <end position="1127"/>
    </location>
</feature>
<feature type="compositionally biased region" description="Basic residues" evidence="4">
    <location>
        <begin position="966"/>
        <end position="984"/>
    </location>
</feature>
<dbReference type="InterPro" id="IPR018201">
    <property type="entry name" value="Ketoacyl_synth_AS"/>
</dbReference>
<dbReference type="InterPro" id="IPR016039">
    <property type="entry name" value="Thiolase-like"/>
</dbReference>
<evidence type="ECO:0000256" key="2">
    <source>
        <dbReference type="ARBA" id="ARBA00022553"/>
    </source>
</evidence>
<dbReference type="InterPro" id="IPR009081">
    <property type="entry name" value="PP-bd_ACP"/>
</dbReference>
<feature type="region of interest" description="Disordered" evidence="4">
    <location>
        <begin position="1148"/>
        <end position="1171"/>
    </location>
</feature>
<evidence type="ECO:0000259" key="6">
    <source>
        <dbReference type="PROSITE" id="PS52004"/>
    </source>
</evidence>
<dbReference type="InterPro" id="IPR020806">
    <property type="entry name" value="PKS_PP-bd"/>
</dbReference>
<dbReference type="SMART" id="SM00825">
    <property type="entry name" value="PKS_KS"/>
    <property type="match status" value="1"/>
</dbReference>
<dbReference type="GO" id="GO:0044550">
    <property type="term" value="P:secondary metabolite biosynthetic process"/>
    <property type="evidence" value="ECO:0007669"/>
    <property type="project" value="TreeGrafter"/>
</dbReference>
<evidence type="ECO:0000313" key="8">
    <source>
        <dbReference type="Proteomes" id="UP000799771"/>
    </source>
</evidence>
<dbReference type="InterPro" id="IPR036736">
    <property type="entry name" value="ACP-like_sf"/>
</dbReference>
<dbReference type="Gene3D" id="3.40.366.10">
    <property type="entry name" value="Malonyl-Coenzyme A Acyl Carrier Protein, domain 2"/>
    <property type="match status" value="1"/>
</dbReference>
<dbReference type="Pfam" id="PF00698">
    <property type="entry name" value="Acyl_transf_1"/>
    <property type="match status" value="1"/>
</dbReference>
<reference evidence="7" key="1">
    <citation type="journal article" date="2020" name="Stud. Mycol.">
        <title>101 Dothideomycetes genomes: a test case for predicting lifestyles and emergence of pathogens.</title>
        <authorList>
            <person name="Haridas S."/>
            <person name="Albert R."/>
            <person name="Binder M."/>
            <person name="Bloem J."/>
            <person name="Labutti K."/>
            <person name="Salamov A."/>
            <person name="Andreopoulos B."/>
            <person name="Baker S."/>
            <person name="Barry K."/>
            <person name="Bills G."/>
            <person name="Bluhm B."/>
            <person name="Cannon C."/>
            <person name="Castanera R."/>
            <person name="Culley D."/>
            <person name="Daum C."/>
            <person name="Ezra D."/>
            <person name="Gonzalez J."/>
            <person name="Henrissat B."/>
            <person name="Kuo A."/>
            <person name="Liang C."/>
            <person name="Lipzen A."/>
            <person name="Lutzoni F."/>
            <person name="Magnuson J."/>
            <person name="Mondo S."/>
            <person name="Nolan M."/>
            <person name="Ohm R."/>
            <person name="Pangilinan J."/>
            <person name="Park H.-J."/>
            <person name="Ramirez L."/>
            <person name="Alfaro M."/>
            <person name="Sun H."/>
            <person name="Tritt A."/>
            <person name="Yoshinaga Y."/>
            <person name="Zwiers L.-H."/>
            <person name="Turgeon B."/>
            <person name="Goodwin S."/>
            <person name="Spatafora J."/>
            <person name="Crous P."/>
            <person name="Grigoriev I."/>
        </authorList>
    </citation>
    <scope>NUCLEOTIDE SEQUENCE</scope>
    <source>
        <strain evidence="7">CBS 119687</strain>
    </source>
</reference>
<evidence type="ECO:0000256" key="4">
    <source>
        <dbReference type="SAM" id="MobiDB-lite"/>
    </source>
</evidence>
<dbReference type="Pfam" id="PF00109">
    <property type="entry name" value="ketoacyl-synt"/>
    <property type="match status" value="1"/>
</dbReference>
<dbReference type="RefSeq" id="XP_033528024.1">
    <property type="nucleotide sequence ID" value="XM_033664715.1"/>
</dbReference>
<dbReference type="PANTHER" id="PTHR43775:SF40">
    <property type="entry name" value="NORSOLORINIC ACID SYNTHASE STCA"/>
    <property type="match status" value="1"/>
</dbReference>
<dbReference type="PROSITE" id="PS52004">
    <property type="entry name" value="KS3_2"/>
    <property type="match status" value="1"/>
</dbReference>
<feature type="region of interest" description="Disordered" evidence="4">
    <location>
        <begin position="944"/>
        <end position="997"/>
    </location>
</feature>
<evidence type="ECO:0000256" key="3">
    <source>
        <dbReference type="ARBA" id="ARBA00022679"/>
    </source>
</evidence>
<dbReference type="EMBL" id="ML977499">
    <property type="protein sequence ID" value="KAF2133637.1"/>
    <property type="molecule type" value="Genomic_DNA"/>
</dbReference>
<organism evidence="7 8">
    <name type="scientific">Dothidotthia symphoricarpi CBS 119687</name>
    <dbReference type="NCBI Taxonomy" id="1392245"/>
    <lineage>
        <taxon>Eukaryota</taxon>
        <taxon>Fungi</taxon>
        <taxon>Dikarya</taxon>
        <taxon>Ascomycota</taxon>
        <taxon>Pezizomycotina</taxon>
        <taxon>Dothideomycetes</taxon>
        <taxon>Pleosporomycetidae</taxon>
        <taxon>Pleosporales</taxon>
        <taxon>Dothidotthiaceae</taxon>
        <taxon>Dothidotthia</taxon>
    </lineage>
</organism>
<dbReference type="OrthoDB" id="329835at2759"/>
<dbReference type="SMART" id="SM00827">
    <property type="entry name" value="PKS_AT"/>
    <property type="match status" value="1"/>
</dbReference>
<dbReference type="SUPFAM" id="SSF53901">
    <property type="entry name" value="Thiolase-like"/>
    <property type="match status" value="1"/>
</dbReference>
<dbReference type="PROSITE" id="PS00606">
    <property type="entry name" value="KS3_1"/>
    <property type="match status" value="1"/>
</dbReference>
<dbReference type="InterPro" id="IPR001227">
    <property type="entry name" value="Ac_transferase_dom_sf"/>
</dbReference>
<dbReference type="GO" id="GO:0006633">
    <property type="term" value="P:fatty acid biosynthetic process"/>
    <property type="evidence" value="ECO:0007669"/>
    <property type="project" value="InterPro"/>
</dbReference>
<dbReference type="SUPFAM" id="SSF55048">
    <property type="entry name" value="Probable ACP-binding domain of malonyl-CoA ACP transacylase"/>
    <property type="match status" value="1"/>
</dbReference>
<protein>
    <submittedName>
        <fullName evidence="7">Ketoacyl-synt-domain-containing protein</fullName>
    </submittedName>
</protein>
<accession>A0A6A6AS14</accession>
<evidence type="ECO:0000259" key="5">
    <source>
        <dbReference type="PROSITE" id="PS50075"/>
    </source>
</evidence>
<dbReference type="Gene3D" id="1.10.1200.10">
    <property type="entry name" value="ACP-like"/>
    <property type="match status" value="1"/>
</dbReference>
<evidence type="ECO:0000313" key="7">
    <source>
        <dbReference type="EMBL" id="KAF2133637.1"/>
    </source>
</evidence>
<dbReference type="Pfam" id="PF00550">
    <property type="entry name" value="PP-binding"/>
    <property type="match status" value="1"/>
</dbReference>
<dbReference type="InterPro" id="IPR016036">
    <property type="entry name" value="Malonyl_transacylase_ACP-bd"/>
</dbReference>
<name>A0A6A6AS14_9PLEO</name>
<keyword evidence="3" id="KW-0808">Transferase</keyword>
<dbReference type="GO" id="GO:0031177">
    <property type="term" value="F:phosphopantetheine binding"/>
    <property type="evidence" value="ECO:0007669"/>
    <property type="project" value="InterPro"/>
</dbReference>
<dbReference type="AlphaFoldDB" id="A0A6A6AS14"/>
<dbReference type="InterPro" id="IPR016035">
    <property type="entry name" value="Acyl_Trfase/lysoPLipase"/>
</dbReference>
<dbReference type="FunFam" id="3.40.366.10:FF:000002">
    <property type="entry name" value="Probable polyketide synthase 2"/>
    <property type="match status" value="1"/>
</dbReference>
<dbReference type="InterPro" id="IPR014030">
    <property type="entry name" value="Ketoacyl_synth_N"/>
</dbReference>
<feature type="compositionally biased region" description="Polar residues" evidence="4">
    <location>
        <begin position="986"/>
        <end position="997"/>
    </location>
</feature>
<dbReference type="PANTHER" id="PTHR43775">
    <property type="entry name" value="FATTY ACID SYNTHASE"/>
    <property type="match status" value="1"/>
</dbReference>
<dbReference type="SUPFAM" id="SSF52151">
    <property type="entry name" value="FabD/lysophospholipase-like"/>
    <property type="match status" value="1"/>
</dbReference>
<feature type="region of interest" description="Disordered" evidence="4">
    <location>
        <begin position="1014"/>
        <end position="1054"/>
    </location>
</feature>
<dbReference type="SMART" id="SM00823">
    <property type="entry name" value="PKS_PP"/>
    <property type="match status" value="1"/>
</dbReference>
<keyword evidence="8" id="KW-1185">Reference proteome</keyword>